<feature type="transmembrane region" description="Helical" evidence="1">
    <location>
        <begin position="274"/>
        <end position="293"/>
    </location>
</feature>
<proteinExistence type="predicted"/>
<dbReference type="Gene3D" id="1.10.3730.20">
    <property type="match status" value="1"/>
</dbReference>
<feature type="transmembrane region" description="Helical" evidence="1">
    <location>
        <begin position="181"/>
        <end position="206"/>
    </location>
</feature>
<keyword evidence="1" id="KW-0472">Membrane</keyword>
<keyword evidence="1" id="KW-0812">Transmembrane</keyword>
<name>A0ABV7L1G3_9PROT</name>
<comment type="caution">
    <text evidence="3">The sequence shown here is derived from an EMBL/GenBank/DDBJ whole genome shotgun (WGS) entry which is preliminary data.</text>
</comment>
<feature type="transmembrane region" description="Helical" evidence="1">
    <location>
        <begin position="148"/>
        <end position="169"/>
    </location>
</feature>
<dbReference type="RefSeq" id="WP_379901286.1">
    <property type="nucleotide sequence ID" value="NZ_JBHRTR010000028.1"/>
</dbReference>
<feature type="transmembrane region" description="Helical" evidence="1">
    <location>
        <begin position="218"/>
        <end position="238"/>
    </location>
</feature>
<feature type="transmembrane region" description="Helical" evidence="1">
    <location>
        <begin position="299"/>
        <end position="318"/>
    </location>
</feature>
<gene>
    <name evidence="3" type="ORF">ACFOGJ_13725</name>
</gene>
<protein>
    <submittedName>
        <fullName evidence="3">DMT family transporter</fullName>
    </submittedName>
</protein>
<dbReference type="InterPro" id="IPR037185">
    <property type="entry name" value="EmrE-like"/>
</dbReference>
<dbReference type="Pfam" id="PF00892">
    <property type="entry name" value="EamA"/>
    <property type="match status" value="1"/>
</dbReference>
<evidence type="ECO:0000313" key="4">
    <source>
        <dbReference type="Proteomes" id="UP001595528"/>
    </source>
</evidence>
<dbReference type="Proteomes" id="UP001595528">
    <property type="component" value="Unassembled WGS sequence"/>
</dbReference>
<feature type="transmembrane region" description="Helical" evidence="1">
    <location>
        <begin position="33"/>
        <end position="51"/>
    </location>
</feature>
<sequence>MSDRDRQTANFARWPGPGLRLPAVPRHLSRSQGALFTAVGVLVLSVDALLVRLVDAPALTVTVWRGLLMALPYWAILAVQRRSLLPRDLLRPDGPTILAALLFAASTLCFVGAVKHAPVANVLLILAIIPLTSAILSWLFLGERVSPVTWVSMALAILGLGLVAADGIALDGGADPFSTEIAAQSGLLGHLLALGVTVVIGGYLTVLRSGRVSNPLPVLSLAGLASAAAAAPFAGALVLPSASLPYILLLGLVVLPLAFGLISLGPRGLPAAEVGLIMLLEAVFGGAWAWLALDEVPGPGALAGGAIVIATLVGRALLMRHQERRAARTR</sequence>
<dbReference type="SUPFAM" id="SSF103481">
    <property type="entry name" value="Multidrug resistance efflux transporter EmrE"/>
    <property type="match status" value="2"/>
</dbReference>
<keyword evidence="4" id="KW-1185">Reference proteome</keyword>
<feature type="domain" description="EamA" evidence="2">
    <location>
        <begin position="33"/>
        <end position="163"/>
    </location>
</feature>
<feature type="transmembrane region" description="Helical" evidence="1">
    <location>
        <begin position="97"/>
        <end position="114"/>
    </location>
</feature>
<keyword evidence="1" id="KW-1133">Transmembrane helix</keyword>
<reference evidence="4" key="1">
    <citation type="journal article" date="2019" name="Int. J. Syst. Evol. Microbiol.">
        <title>The Global Catalogue of Microorganisms (GCM) 10K type strain sequencing project: providing services to taxonomists for standard genome sequencing and annotation.</title>
        <authorList>
            <consortium name="The Broad Institute Genomics Platform"/>
            <consortium name="The Broad Institute Genome Sequencing Center for Infectious Disease"/>
            <person name="Wu L."/>
            <person name="Ma J."/>
        </authorList>
    </citation>
    <scope>NUCLEOTIDE SEQUENCE [LARGE SCALE GENOMIC DNA]</scope>
    <source>
        <strain evidence="4">KCTC 42964</strain>
    </source>
</reference>
<feature type="transmembrane region" description="Helical" evidence="1">
    <location>
        <begin position="244"/>
        <end position="262"/>
    </location>
</feature>
<evidence type="ECO:0000313" key="3">
    <source>
        <dbReference type="EMBL" id="MFC3228299.1"/>
    </source>
</evidence>
<accession>A0ABV7L1G3</accession>
<feature type="transmembrane region" description="Helical" evidence="1">
    <location>
        <begin position="57"/>
        <end position="76"/>
    </location>
</feature>
<evidence type="ECO:0000256" key="1">
    <source>
        <dbReference type="SAM" id="Phobius"/>
    </source>
</evidence>
<organism evidence="3 4">
    <name type="scientific">Marinibaculum pumilum</name>
    <dbReference type="NCBI Taxonomy" id="1766165"/>
    <lineage>
        <taxon>Bacteria</taxon>
        <taxon>Pseudomonadati</taxon>
        <taxon>Pseudomonadota</taxon>
        <taxon>Alphaproteobacteria</taxon>
        <taxon>Rhodospirillales</taxon>
        <taxon>Rhodospirillaceae</taxon>
        <taxon>Marinibaculum</taxon>
    </lineage>
</organism>
<feature type="transmembrane region" description="Helical" evidence="1">
    <location>
        <begin position="120"/>
        <end position="141"/>
    </location>
</feature>
<dbReference type="EMBL" id="JBHRTR010000028">
    <property type="protein sequence ID" value="MFC3228299.1"/>
    <property type="molecule type" value="Genomic_DNA"/>
</dbReference>
<evidence type="ECO:0000259" key="2">
    <source>
        <dbReference type="Pfam" id="PF00892"/>
    </source>
</evidence>
<dbReference type="PANTHER" id="PTHR22911">
    <property type="entry name" value="ACYL-MALONYL CONDENSING ENZYME-RELATED"/>
    <property type="match status" value="1"/>
</dbReference>
<dbReference type="InterPro" id="IPR000620">
    <property type="entry name" value="EamA_dom"/>
</dbReference>